<dbReference type="GO" id="GO:0004476">
    <property type="term" value="F:mannose-6-phosphate isomerase activity"/>
    <property type="evidence" value="ECO:0007669"/>
    <property type="project" value="UniProtKB-EC"/>
</dbReference>
<organism evidence="6 7">
    <name type="scientific">Thermogutta terrifontis</name>
    <dbReference type="NCBI Taxonomy" id="1331910"/>
    <lineage>
        <taxon>Bacteria</taxon>
        <taxon>Pseudomonadati</taxon>
        <taxon>Planctomycetota</taxon>
        <taxon>Planctomycetia</taxon>
        <taxon>Pirellulales</taxon>
        <taxon>Thermoguttaceae</taxon>
        <taxon>Thermogutta</taxon>
    </lineage>
</organism>
<dbReference type="PANTHER" id="PTHR42742">
    <property type="entry name" value="TRANSCRIPTIONAL REPRESSOR MPRA"/>
    <property type="match status" value="1"/>
</dbReference>
<dbReference type="OrthoDB" id="9808275at2"/>
<evidence type="ECO:0000256" key="4">
    <source>
        <dbReference type="PIRSR" id="PIRSR036894-2"/>
    </source>
</evidence>
<evidence type="ECO:0000256" key="3">
    <source>
        <dbReference type="PIRSR" id="PIRSR036894-1"/>
    </source>
</evidence>
<dbReference type="Proteomes" id="UP000215086">
    <property type="component" value="Chromosome"/>
</dbReference>
<keyword evidence="2 3" id="KW-0862">Zinc</keyword>
<dbReference type="SUPFAM" id="SSF51182">
    <property type="entry name" value="RmlC-like cupins"/>
    <property type="match status" value="1"/>
</dbReference>
<dbReference type="InterPro" id="IPR046457">
    <property type="entry name" value="PMI_typeI_cat"/>
</dbReference>
<dbReference type="EC" id="5.3.1.8" evidence="6"/>
<dbReference type="KEGG" id="ttf:THTE_1892"/>
<keyword evidence="6" id="KW-0413">Isomerase</keyword>
<dbReference type="GO" id="GO:0005975">
    <property type="term" value="P:carbohydrate metabolic process"/>
    <property type="evidence" value="ECO:0007669"/>
    <property type="project" value="InterPro"/>
</dbReference>
<dbReference type="EMBL" id="CP018477">
    <property type="protein sequence ID" value="ASV74494.1"/>
    <property type="molecule type" value="Genomic_DNA"/>
</dbReference>
<dbReference type="InterPro" id="IPR011051">
    <property type="entry name" value="RmlC_Cupin_sf"/>
</dbReference>
<dbReference type="InterPro" id="IPR051804">
    <property type="entry name" value="Carb_Metab_Reg_Kinase/Isom"/>
</dbReference>
<dbReference type="InterPro" id="IPR014628">
    <property type="entry name" value="Man6P_isomerase_Firm_short"/>
</dbReference>
<keyword evidence="7" id="KW-1185">Reference proteome</keyword>
<name>A0A286REW3_9BACT</name>
<dbReference type="PIRSF" id="PIRSF036894">
    <property type="entry name" value="PMI_Firm_short"/>
    <property type="match status" value="1"/>
</dbReference>
<feature type="binding site" evidence="3">
    <location>
        <position position="176"/>
    </location>
    <ligand>
        <name>Zn(2+)</name>
        <dbReference type="ChEBI" id="CHEBI:29105"/>
    </ligand>
</feature>
<evidence type="ECO:0000259" key="5">
    <source>
        <dbReference type="Pfam" id="PF20511"/>
    </source>
</evidence>
<proteinExistence type="predicted"/>
<dbReference type="Pfam" id="PF20511">
    <property type="entry name" value="PMI_typeI_cat"/>
    <property type="match status" value="1"/>
</dbReference>
<feature type="domain" description="Phosphomannose isomerase type I catalytic" evidence="5">
    <location>
        <begin position="8"/>
        <end position="109"/>
    </location>
</feature>
<evidence type="ECO:0000313" key="7">
    <source>
        <dbReference type="Proteomes" id="UP000215086"/>
    </source>
</evidence>
<dbReference type="Gene3D" id="2.60.120.10">
    <property type="entry name" value="Jelly Rolls"/>
    <property type="match status" value="2"/>
</dbReference>
<feature type="binding site" evidence="3">
    <location>
        <position position="118"/>
    </location>
    <ligand>
        <name>Zn(2+)</name>
        <dbReference type="ChEBI" id="CHEBI:29105"/>
    </ligand>
</feature>
<keyword evidence="1 3" id="KW-0479">Metal-binding</keyword>
<feature type="binding site" evidence="3">
    <location>
        <position position="100"/>
    </location>
    <ligand>
        <name>Zn(2+)</name>
        <dbReference type="ChEBI" id="CHEBI:29105"/>
    </ligand>
</feature>
<dbReference type="AlphaFoldDB" id="A0A286REW3"/>
<protein>
    <submittedName>
        <fullName evidence="6">Mannose-6-phosphate isomerase</fullName>
        <ecNumber evidence="6">5.3.1.8</ecNumber>
    </submittedName>
</protein>
<sequence length="327" mass="36316">MEPLFFEPFLREQIWGGRQLGSVLGKPLPNEGWYGESWEISAHPFHVSQVKGGRFEGWSLTELWSAFKRELWGEGREPPEEFPWLIKFLDCRDYLSVQVHPDDALAGILCPPEKGKFEVWTVVEAEPGAKIFAGLKAGVNPDELRDALQRKEPETCLHELTPRVGDVVVMPPGTVHSAGGGVLVAEVQTPSDATFRLYDWNRTDRNGLPRPLHIEEALRAINWDQGPCSVVKPREIYRDTGAVGELLVEGPTFVLRRWILSPGAGLLISRHMLAVWLVLLGSGELLVGDSAFPMNRGDSVLIPGSCPHARWKSTSPGRAILLSCHPV</sequence>
<evidence type="ECO:0000256" key="1">
    <source>
        <dbReference type="ARBA" id="ARBA00022723"/>
    </source>
</evidence>
<gene>
    <name evidence="6" type="ORF">THTE_1892</name>
</gene>
<dbReference type="PANTHER" id="PTHR42742:SF3">
    <property type="entry name" value="FRUCTOKINASE"/>
    <property type="match status" value="1"/>
</dbReference>
<dbReference type="CDD" id="cd07010">
    <property type="entry name" value="cupin_PMI_type_I_N_bac"/>
    <property type="match status" value="1"/>
</dbReference>
<feature type="active site" evidence="4">
    <location>
        <position position="196"/>
    </location>
</feature>
<evidence type="ECO:0000256" key="2">
    <source>
        <dbReference type="ARBA" id="ARBA00022833"/>
    </source>
</evidence>
<comment type="cofactor">
    <cofactor evidence="3">
        <name>Zn(2+)</name>
        <dbReference type="ChEBI" id="CHEBI:29105"/>
    </cofactor>
    <text evidence="3">Binds 1 zinc ion per subunit.</text>
</comment>
<dbReference type="InterPro" id="IPR014710">
    <property type="entry name" value="RmlC-like_jellyroll"/>
</dbReference>
<accession>A0A286REW3</accession>
<dbReference type="RefSeq" id="WP_095414796.1">
    <property type="nucleotide sequence ID" value="NZ_CP018477.1"/>
</dbReference>
<reference evidence="6 7" key="1">
    <citation type="journal article" name="Front. Microbiol.">
        <title>Sugar Metabolism of the First Thermophilic Planctomycete Thermogutta terrifontis: Comparative Genomic and Transcriptomic Approaches.</title>
        <authorList>
            <person name="Elcheninov A.G."/>
            <person name="Menzel P."/>
            <person name="Gudbergsdottir S.R."/>
            <person name="Slesarev A.I."/>
            <person name="Kadnikov V.V."/>
            <person name="Krogh A."/>
            <person name="Bonch-Osmolovskaya E.A."/>
            <person name="Peng X."/>
            <person name="Kublanov I.V."/>
        </authorList>
    </citation>
    <scope>NUCLEOTIDE SEQUENCE [LARGE SCALE GENOMIC DNA]</scope>
    <source>
        <strain evidence="6 7">R1</strain>
    </source>
</reference>
<dbReference type="GO" id="GO:0008270">
    <property type="term" value="F:zinc ion binding"/>
    <property type="evidence" value="ECO:0007669"/>
    <property type="project" value="InterPro"/>
</dbReference>
<evidence type="ECO:0000313" key="6">
    <source>
        <dbReference type="EMBL" id="ASV74494.1"/>
    </source>
</evidence>